<reference evidence="3 4" key="1">
    <citation type="submission" date="2018-12" db="EMBL/GenBank/DDBJ databases">
        <authorList>
            <person name="Yang Y."/>
        </authorList>
    </citation>
    <scope>NUCLEOTIDE SEQUENCE [LARGE SCALE GENOMIC DNA]</scope>
    <source>
        <strain evidence="3 4">L-25-5w-1</strain>
    </source>
</reference>
<dbReference type="InterPro" id="IPR036249">
    <property type="entry name" value="Thioredoxin-like_sf"/>
</dbReference>
<dbReference type="PROSITE" id="PS50404">
    <property type="entry name" value="GST_NTER"/>
    <property type="match status" value="1"/>
</dbReference>
<feature type="domain" description="GST N-terminal" evidence="1">
    <location>
        <begin position="3"/>
        <end position="84"/>
    </location>
</feature>
<keyword evidence="3" id="KW-0808">Transferase</keyword>
<dbReference type="EMBL" id="RXMA01000004">
    <property type="protein sequence ID" value="RTR22496.1"/>
    <property type="molecule type" value="Genomic_DNA"/>
</dbReference>
<dbReference type="Pfam" id="PF00043">
    <property type="entry name" value="GST_C"/>
    <property type="match status" value="1"/>
</dbReference>
<protein>
    <submittedName>
        <fullName evidence="3">Glutathione S-transferase family protein</fullName>
    </submittedName>
</protein>
<dbReference type="SFLD" id="SFLDS00019">
    <property type="entry name" value="Glutathione_Transferase_(cytos"/>
    <property type="match status" value="1"/>
</dbReference>
<dbReference type="SFLD" id="SFLDG00358">
    <property type="entry name" value="Main_(cytGST)"/>
    <property type="match status" value="1"/>
</dbReference>
<dbReference type="InterPro" id="IPR040079">
    <property type="entry name" value="Glutathione_S-Trfase"/>
</dbReference>
<dbReference type="InterPro" id="IPR004046">
    <property type="entry name" value="GST_C"/>
</dbReference>
<gene>
    <name evidence="3" type="ORF">EJ903_06650</name>
</gene>
<accession>A0A431VM11</accession>
<comment type="caution">
    <text evidence="3">The sequence shown here is derived from an EMBL/GenBank/DDBJ whole genome shotgun (WGS) entry which is preliminary data.</text>
</comment>
<organism evidence="3 4">
    <name type="scientific">Azospirillum griseum</name>
    <dbReference type="NCBI Taxonomy" id="2496639"/>
    <lineage>
        <taxon>Bacteria</taxon>
        <taxon>Pseudomonadati</taxon>
        <taxon>Pseudomonadota</taxon>
        <taxon>Alphaproteobacteria</taxon>
        <taxon>Rhodospirillales</taxon>
        <taxon>Azospirillaceae</taxon>
        <taxon>Azospirillum</taxon>
    </lineage>
</organism>
<dbReference type="SUPFAM" id="SSF47616">
    <property type="entry name" value="GST C-terminal domain-like"/>
    <property type="match status" value="1"/>
</dbReference>
<dbReference type="SUPFAM" id="SSF52833">
    <property type="entry name" value="Thioredoxin-like"/>
    <property type="match status" value="1"/>
</dbReference>
<dbReference type="GO" id="GO:0016740">
    <property type="term" value="F:transferase activity"/>
    <property type="evidence" value="ECO:0007669"/>
    <property type="project" value="UniProtKB-KW"/>
</dbReference>
<dbReference type="AlphaFoldDB" id="A0A431VM11"/>
<dbReference type="PANTHER" id="PTHR44051:SF8">
    <property type="entry name" value="GLUTATHIONE S-TRANSFERASE GSTA"/>
    <property type="match status" value="1"/>
</dbReference>
<feature type="domain" description="GST C-terminal" evidence="2">
    <location>
        <begin position="87"/>
        <end position="207"/>
    </location>
</feature>
<evidence type="ECO:0000313" key="3">
    <source>
        <dbReference type="EMBL" id="RTR22496.1"/>
    </source>
</evidence>
<dbReference type="InterPro" id="IPR036282">
    <property type="entry name" value="Glutathione-S-Trfase_C_sf"/>
</dbReference>
<dbReference type="Gene3D" id="1.20.1050.10">
    <property type="match status" value="1"/>
</dbReference>
<dbReference type="Proteomes" id="UP000277007">
    <property type="component" value="Unassembled WGS sequence"/>
</dbReference>
<dbReference type="InterPro" id="IPR010987">
    <property type="entry name" value="Glutathione-S-Trfase_C-like"/>
</dbReference>
<evidence type="ECO:0000259" key="1">
    <source>
        <dbReference type="PROSITE" id="PS50404"/>
    </source>
</evidence>
<keyword evidence="4" id="KW-1185">Reference proteome</keyword>
<evidence type="ECO:0000313" key="4">
    <source>
        <dbReference type="Proteomes" id="UP000277007"/>
    </source>
</evidence>
<dbReference type="PANTHER" id="PTHR44051">
    <property type="entry name" value="GLUTATHIONE S-TRANSFERASE-RELATED"/>
    <property type="match status" value="1"/>
</dbReference>
<dbReference type="RefSeq" id="WP_126613331.1">
    <property type="nucleotide sequence ID" value="NZ_JBHUCY010000053.1"/>
</dbReference>
<dbReference type="Pfam" id="PF13409">
    <property type="entry name" value="GST_N_2"/>
    <property type="match status" value="1"/>
</dbReference>
<evidence type="ECO:0000259" key="2">
    <source>
        <dbReference type="PROSITE" id="PS50405"/>
    </source>
</evidence>
<sequence>MTAPFVLHGNLNSQPATRIALYFRLAGIPFSYRHVDLRNGQQKTPEYLAINRFGRVPTLVHGAQSLSESSVILTYLSEQTGKFGGHSAVEKLRLAEWLSWLADVLLPVQRARAVRKFNGDANALPWIDASAATGLALFDQHLAGRTFIEGERLTIADIFAFPWIDLLTESAVDPNKYPNIQLWADRIRAQPGYVPQYELLPAHDAEL</sequence>
<dbReference type="InterPro" id="IPR004045">
    <property type="entry name" value="Glutathione_S-Trfase_N"/>
</dbReference>
<proteinExistence type="predicted"/>
<dbReference type="PROSITE" id="PS50405">
    <property type="entry name" value="GST_CTER"/>
    <property type="match status" value="1"/>
</dbReference>
<name>A0A431VM11_9PROT</name>
<dbReference type="Gene3D" id="3.40.30.10">
    <property type="entry name" value="Glutaredoxin"/>
    <property type="match status" value="1"/>
</dbReference>
<dbReference type="OrthoDB" id="9810080at2"/>